<organism evidence="1 2">
    <name type="scientific">Bacillus glycinifermentans</name>
    <dbReference type="NCBI Taxonomy" id="1664069"/>
    <lineage>
        <taxon>Bacteria</taxon>
        <taxon>Bacillati</taxon>
        <taxon>Bacillota</taxon>
        <taxon>Bacilli</taxon>
        <taxon>Bacillales</taxon>
        <taxon>Bacillaceae</taxon>
        <taxon>Bacillus</taxon>
    </lineage>
</organism>
<gene>
    <name evidence="1" type="ORF">AB447_203880</name>
</gene>
<protein>
    <submittedName>
        <fullName evidence="1">Uncharacterized protein</fullName>
    </submittedName>
</protein>
<evidence type="ECO:0000313" key="2">
    <source>
        <dbReference type="Proteomes" id="UP000036168"/>
    </source>
</evidence>
<dbReference type="Proteomes" id="UP000036168">
    <property type="component" value="Unassembled WGS sequence"/>
</dbReference>
<dbReference type="EMBL" id="LECW02000023">
    <property type="protein sequence ID" value="KRT93082.1"/>
    <property type="molecule type" value="Genomic_DNA"/>
</dbReference>
<evidence type="ECO:0000313" key="1">
    <source>
        <dbReference type="EMBL" id="KRT93082.1"/>
    </source>
</evidence>
<accession>A0A0T6BNN1</accession>
<proteinExistence type="predicted"/>
<sequence length="87" mass="10045">MGINSVRGVRMNAKGILFFIDEVIKGDQLFVRVFNANTDEQDGEYSYKGKVERIYHDRVTLRVPDGNRVKEVTVSYDDIISYEKVLN</sequence>
<comment type="caution">
    <text evidence="1">The sequence shown here is derived from an EMBL/GenBank/DDBJ whole genome shotgun (WGS) entry which is preliminary data.</text>
</comment>
<reference evidence="1 2" key="1">
    <citation type="journal article" date="2015" name="Int. J. Syst. Evol. Microbiol.">
        <title>Bacillus glycinifermentans sp. nov., isolated from fermented soybean paste.</title>
        <authorList>
            <person name="Kim S.J."/>
            <person name="Dunlap C.A."/>
            <person name="Kwon S.W."/>
            <person name="Rooney A.P."/>
        </authorList>
    </citation>
    <scope>NUCLEOTIDE SEQUENCE [LARGE SCALE GENOMIC DNA]</scope>
    <source>
        <strain evidence="1 2">GO-13</strain>
    </source>
</reference>
<name>A0A0T6BNN1_9BACI</name>
<dbReference type="AlphaFoldDB" id="A0A0T6BNN1"/>